<dbReference type="InterPro" id="IPR001680">
    <property type="entry name" value="WD40_rpt"/>
</dbReference>
<feature type="domain" description="DUF2415" evidence="2">
    <location>
        <begin position="239"/>
        <end position="278"/>
    </location>
</feature>
<evidence type="ECO:0000256" key="1">
    <source>
        <dbReference type="PROSITE-ProRule" id="PRU00221"/>
    </source>
</evidence>
<keyword evidence="1" id="KW-0853">WD repeat</keyword>
<dbReference type="SUPFAM" id="SSF50978">
    <property type="entry name" value="WD40 repeat-like"/>
    <property type="match status" value="1"/>
</dbReference>
<dbReference type="Gene3D" id="2.130.10.10">
    <property type="entry name" value="YVTN repeat-like/Quinoprotein amine dehydrogenase"/>
    <property type="match status" value="1"/>
</dbReference>
<dbReference type="Pfam" id="PF00400">
    <property type="entry name" value="WD40"/>
    <property type="match status" value="2"/>
</dbReference>
<dbReference type="Proteomes" id="UP000016927">
    <property type="component" value="Unassembled WGS sequence"/>
</dbReference>
<dbReference type="Pfam" id="PF10313">
    <property type="entry name" value="DUF2415"/>
    <property type="match status" value="1"/>
</dbReference>
<reference evidence="3 4" key="1">
    <citation type="journal article" date="2013" name="BMC Genomics">
        <title>Comparative genomics of parasitic silkworm microsporidia reveal an association between genome expansion and host adaptation.</title>
        <authorList>
            <person name="Pan G."/>
            <person name="Xu J."/>
            <person name="Li T."/>
            <person name="Xia Q."/>
            <person name="Liu S.L."/>
            <person name="Zhang G."/>
            <person name="Li S."/>
            <person name="Li C."/>
            <person name="Liu H."/>
            <person name="Yang L."/>
            <person name="Liu T."/>
            <person name="Zhang X."/>
            <person name="Wu Z."/>
            <person name="Fan W."/>
            <person name="Dang X."/>
            <person name="Xiang H."/>
            <person name="Tao M."/>
            <person name="Li Y."/>
            <person name="Hu J."/>
            <person name="Li Z."/>
            <person name="Lin L."/>
            <person name="Luo J."/>
            <person name="Geng L."/>
            <person name="Wang L."/>
            <person name="Long M."/>
            <person name="Wan Y."/>
            <person name="He N."/>
            <person name="Zhang Z."/>
            <person name="Lu C."/>
            <person name="Keeling P.J."/>
            <person name="Wang J."/>
            <person name="Xiang Z."/>
            <person name="Zhou Z."/>
        </authorList>
    </citation>
    <scope>NUCLEOTIDE SEQUENCE [LARGE SCALE GENOMIC DNA]</scope>
    <source>
        <strain evidence="4">CQ1 / CVCC 102059</strain>
    </source>
</reference>
<dbReference type="EMBL" id="KB908973">
    <property type="protein sequence ID" value="EOB13610.1"/>
    <property type="molecule type" value="Genomic_DNA"/>
</dbReference>
<keyword evidence="4" id="KW-1185">Reference proteome</keyword>
<evidence type="ECO:0000313" key="3">
    <source>
        <dbReference type="EMBL" id="EOB13610.1"/>
    </source>
</evidence>
<dbReference type="InterPro" id="IPR015943">
    <property type="entry name" value="WD40/YVTN_repeat-like_dom_sf"/>
</dbReference>
<organism evidence="3 4">
    <name type="scientific">Nosema bombycis (strain CQ1 / CVCC 102059)</name>
    <name type="common">Microsporidian parasite</name>
    <name type="synonym">Pebrine of silkworm</name>
    <dbReference type="NCBI Taxonomy" id="578461"/>
    <lineage>
        <taxon>Eukaryota</taxon>
        <taxon>Fungi</taxon>
        <taxon>Fungi incertae sedis</taxon>
        <taxon>Microsporidia</taxon>
        <taxon>Nosematidae</taxon>
        <taxon>Nosema</taxon>
    </lineage>
</organism>
<dbReference type="AlphaFoldDB" id="R0MHI3"/>
<name>R0MHI3_NOSB1</name>
<dbReference type="PANTHER" id="PTHR43991">
    <property type="entry name" value="WD REPEAT PROTEIN (AFU_ORTHOLOGUE AFUA_8G05640)-RELATED"/>
    <property type="match status" value="1"/>
</dbReference>
<sequence>MSTNENPNSSIREVSNFINSKTIHEEGVKSQHWQLKNMLKLSGNFLVYPFEQSILAYDYNTKIKDVILPRLRFPPTSLFIDSEYIVVGGHKGQIVVLNRLTQEKLVKRLTEAINNHIIIRNNKIHVASNDRTLKIFDTDLQLIKKIEHTSQVNYCSISPDGKYLIIVGDSNDVIVYSNKTYELIKKLKTIRDGGFSVSWNSTSDVFAVGTQDGYVCLWDIRQDDKQYLLNSSQIGSHKGAIRNVFFTIKNSLDLLCFTEQFNNLTMFDTRTFAKKQVINLYNDAQITGAVYSEEKSKIFVSSDEQITELDINTVCRRQFDA</sequence>
<dbReference type="VEuPathDB" id="MicrosporidiaDB:NBO_65g0014"/>
<dbReference type="InterPro" id="IPR036322">
    <property type="entry name" value="WD40_repeat_dom_sf"/>
</dbReference>
<accession>R0MHI3</accession>
<evidence type="ECO:0000259" key="2">
    <source>
        <dbReference type="Pfam" id="PF10313"/>
    </source>
</evidence>
<gene>
    <name evidence="3" type="ORF">NBO_65g0014</name>
</gene>
<feature type="repeat" description="WD" evidence="1">
    <location>
        <begin position="196"/>
        <end position="228"/>
    </location>
</feature>
<dbReference type="InterPro" id="IPR019417">
    <property type="entry name" value="DUF2415"/>
</dbReference>
<dbReference type="OrthoDB" id="64353at2759"/>
<dbReference type="PROSITE" id="PS50082">
    <property type="entry name" value="WD_REPEATS_2"/>
    <property type="match status" value="1"/>
</dbReference>
<dbReference type="SMART" id="SM00320">
    <property type="entry name" value="WD40"/>
    <property type="match status" value="3"/>
</dbReference>
<proteinExistence type="predicted"/>
<dbReference type="HOGENOM" id="CLU_047613_0_0_1"/>
<protein>
    <recommendedName>
        <fullName evidence="2">DUF2415 domain-containing protein</fullName>
    </recommendedName>
</protein>
<evidence type="ECO:0000313" key="4">
    <source>
        <dbReference type="Proteomes" id="UP000016927"/>
    </source>
</evidence>
<dbReference type="OMA" id="NMNHASV"/>